<sequence length="1059" mass="116159">MRPGSSFRGFFSAPSFDRSLTLAREECSGYLVPSYPALALFLQQQFSALRIPTVASLHHFLPGSFQPSAPSLSLFAGEMTVGFRPLWADLSIRRRTRVDQRDPCLPANQWRLNASRAPGIIPVCATIASPDIRCNGTHGTLYSTVVLRREKRRLTARSVLVVGMATTQSIPASTSPTTSTPAATGLRRSCIFCRARKIRCSGGHICSACRERNINCVYGPEARKGRPRRKPSSLDRSQRLSPPTSNPGDAGSGVTTPTRRHQSPLDADRTLGQDLEQMFTEYFIQQSGSRSNLFQNSIAAFHRQMGRSSPSPPSPESRPWLHYEGLLSFLAHDMVEMLLGLSSLGCERPRAANRSFYITSLAADTTCEMFDSPRTMKNPLSVLGKYRVLQMVDLWFSMHPLSPVVSKTLLISEIKDETVDPALLAIILADACQVHHGPQARPRERDGPGADQEDPATLIRFAANHLRPRAALCGESDPLSTAQALLLMGWRELCLGNARRGTCYVGYTCRIVSRLHKMWADESSMEVDSIKLNGIDIGLVKREILQNIYWLCLSTTTWSFMQINQPFSLLLPEEIPDFPSMDESLSPSLRLDRASDNISTLQGQTRTMQWLWPLSHITSTVAHIYTLFLNVSDNDKTPRTEIAPWQTQHIHELHHLPQACFDPSVLSRHIRRILLQAIQAVEREVTHLPSQSFLLTAYHTIVIHMLFARHRRCHESPNVSPVTVHAFVQSAIALLAIAQRSPPVDSSPVASPRMMSGRGADVTRTLALGLDTCSRALAHIHGHSHQWMGAGDETDAAAITAQLADYAHQMHQFCKGDSLLSSRPVIRPVKRRFKQLKHAFSTSPSPTNGRSLPTSVIADSASPLSVSIADDAPPLVAGRSSGISLTQSVASPSPALSDCPAEVMDSYFFLGDPDMGSLLGLTGFIKPGPGPRVGIPPSRSSPAAHPTQSHMSMFPSMEFHGRDSLFFSSPASASGQISAGVHSVADPYGVSFPQEPSRTSVQNRHIPSDSLDSVPSENEIASLRTTEKETVSDAWALPSSWMEPFGTELGNGTDGIFRP</sequence>
<accession>A0ACC3B7E3</accession>
<reference evidence="1 2" key="1">
    <citation type="journal article" date="2023" name="ACS Omega">
        <title>Identification of the Neoaspergillic Acid Biosynthesis Gene Cluster by Establishing an In Vitro CRISPR-Ribonucleoprotein Genetic System in Aspergillus melleus.</title>
        <authorList>
            <person name="Yuan B."/>
            <person name="Grau M.F."/>
            <person name="Murata R.M."/>
            <person name="Torok T."/>
            <person name="Venkateswaran K."/>
            <person name="Stajich J.E."/>
            <person name="Wang C.C.C."/>
        </authorList>
    </citation>
    <scope>NUCLEOTIDE SEQUENCE [LARGE SCALE GENOMIC DNA]</scope>
    <source>
        <strain evidence="1 2">IMV 1140</strain>
    </source>
</reference>
<comment type="caution">
    <text evidence="1">The sequence shown here is derived from an EMBL/GenBank/DDBJ whole genome shotgun (WGS) entry which is preliminary data.</text>
</comment>
<protein>
    <submittedName>
        <fullName evidence="1">Uncharacterized protein</fullName>
    </submittedName>
</protein>
<evidence type="ECO:0000313" key="1">
    <source>
        <dbReference type="EMBL" id="KAK1146239.1"/>
    </source>
</evidence>
<gene>
    <name evidence="1" type="ORF">N8T08_003329</name>
</gene>
<dbReference type="Proteomes" id="UP001177260">
    <property type="component" value="Unassembled WGS sequence"/>
</dbReference>
<dbReference type="EMBL" id="JAOPJF010000019">
    <property type="protein sequence ID" value="KAK1146239.1"/>
    <property type="molecule type" value="Genomic_DNA"/>
</dbReference>
<name>A0ACC3B7E3_9EURO</name>
<proteinExistence type="predicted"/>
<organism evidence="1 2">
    <name type="scientific">Aspergillus melleus</name>
    <dbReference type="NCBI Taxonomy" id="138277"/>
    <lineage>
        <taxon>Eukaryota</taxon>
        <taxon>Fungi</taxon>
        <taxon>Dikarya</taxon>
        <taxon>Ascomycota</taxon>
        <taxon>Pezizomycotina</taxon>
        <taxon>Eurotiomycetes</taxon>
        <taxon>Eurotiomycetidae</taxon>
        <taxon>Eurotiales</taxon>
        <taxon>Aspergillaceae</taxon>
        <taxon>Aspergillus</taxon>
        <taxon>Aspergillus subgen. Circumdati</taxon>
    </lineage>
</organism>
<evidence type="ECO:0000313" key="2">
    <source>
        <dbReference type="Proteomes" id="UP001177260"/>
    </source>
</evidence>
<keyword evidence="2" id="KW-1185">Reference proteome</keyword>